<evidence type="ECO:0000313" key="5">
    <source>
        <dbReference type="EMBL" id="CAH3186127.1"/>
    </source>
</evidence>
<protein>
    <recommendedName>
        <fullName evidence="4">NACHT domain-containing protein</fullName>
    </recommendedName>
</protein>
<feature type="compositionally biased region" description="Polar residues" evidence="3">
    <location>
        <begin position="1374"/>
        <end position="1401"/>
    </location>
</feature>
<dbReference type="EMBL" id="CALNXK010000462">
    <property type="protein sequence ID" value="CAH3186127.1"/>
    <property type="molecule type" value="Genomic_DNA"/>
</dbReference>
<reference evidence="5 6" key="1">
    <citation type="submission" date="2022-05" db="EMBL/GenBank/DDBJ databases">
        <authorList>
            <consortium name="Genoscope - CEA"/>
            <person name="William W."/>
        </authorList>
    </citation>
    <scope>NUCLEOTIDE SEQUENCE [LARGE SCALE GENOMIC DNA]</scope>
</reference>
<dbReference type="SUPFAM" id="SSF52047">
    <property type="entry name" value="RNI-like"/>
    <property type="match status" value="1"/>
</dbReference>
<comment type="caution">
    <text evidence="5">The sequence shown here is derived from an EMBL/GenBank/DDBJ whole genome shotgun (WGS) entry which is preliminary data.</text>
</comment>
<dbReference type="InterPro" id="IPR032675">
    <property type="entry name" value="LRR_dom_sf"/>
</dbReference>
<dbReference type="InterPro" id="IPR027417">
    <property type="entry name" value="P-loop_NTPase"/>
</dbReference>
<evidence type="ECO:0000256" key="1">
    <source>
        <dbReference type="ARBA" id="ARBA00022741"/>
    </source>
</evidence>
<organism evidence="5 6">
    <name type="scientific">Porites lobata</name>
    <dbReference type="NCBI Taxonomy" id="104759"/>
    <lineage>
        <taxon>Eukaryota</taxon>
        <taxon>Metazoa</taxon>
        <taxon>Cnidaria</taxon>
        <taxon>Anthozoa</taxon>
        <taxon>Hexacorallia</taxon>
        <taxon>Scleractinia</taxon>
        <taxon>Fungiina</taxon>
        <taxon>Poritidae</taxon>
        <taxon>Porites</taxon>
    </lineage>
</organism>
<dbReference type="PROSITE" id="PS50837">
    <property type="entry name" value="NACHT"/>
    <property type="match status" value="1"/>
</dbReference>
<feature type="domain" description="NACHT" evidence="4">
    <location>
        <begin position="367"/>
        <end position="460"/>
    </location>
</feature>
<dbReference type="SUPFAM" id="SSF53167">
    <property type="entry name" value="Purine and uridine phosphorylases"/>
    <property type="match status" value="1"/>
</dbReference>
<feature type="region of interest" description="Disordered" evidence="3">
    <location>
        <begin position="1"/>
        <end position="35"/>
    </location>
</feature>
<dbReference type="Gene3D" id="3.40.50.1580">
    <property type="entry name" value="Nucleoside phosphorylase domain"/>
    <property type="match status" value="1"/>
</dbReference>
<feature type="compositionally biased region" description="Polar residues" evidence="3">
    <location>
        <begin position="1314"/>
        <end position="1327"/>
    </location>
</feature>
<proteinExistence type="predicted"/>
<feature type="region of interest" description="Disordered" evidence="3">
    <location>
        <begin position="1225"/>
        <end position="1519"/>
    </location>
</feature>
<feature type="region of interest" description="Disordered" evidence="3">
    <location>
        <begin position="1122"/>
        <end position="1171"/>
    </location>
</feature>
<feature type="compositionally biased region" description="Polar residues" evidence="3">
    <location>
        <begin position="1510"/>
        <end position="1519"/>
    </location>
</feature>
<keyword evidence="1" id="KW-0547">Nucleotide-binding</keyword>
<feature type="compositionally biased region" description="Polar residues" evidence="3">
    <location>
        <begin position="1122"/>
        <end position="1137"/>
    </location>
</feature>
<keyword evidence="2" id="KW-0067">ATP-binding</keyword>
<evidence type="ECO:0000259" key="4">
    <source>
        <dbReference type="PROSITE" id="PS50837"/>
    </source>
</evidence>
<evidence type="ECO:0000256" key="2">
    <source>
        <dbReference type="ARBA" id="ARBA00022840"/>
    </source>
</evidence>
<dbReference type="InterPro" id="IPR007111">
    <property type="entry name" value="NACHT_NTPase"/>
</dbReference>
<feature type="compositionally biased region" description="Basic and acidic residues" evidence="3">
    <location>
        <begin position="1241"/>
        <end position="1255"/>
    </location>
</feature>
<dbReference type="Pfam" id="PF05729">
    <property type="entry name" value="NACHT"/>
    <property type="match status" value="1"/>
</dbReference>
<sequence>MAQHQDLKRKGGADPDHQMSRNHAPPPLSIEVPKMSDLPNKLNPWSDIHLPVDILLLTVEDCEFLACYTFLKNSFKSYHQTLGYVYFGTMGESGEETLKVALMRCDKGSSGPGASQIVIKNAVMQLRPKAAFSVGSCKGVNPVNTKLGDVVVSSKLSTEEFTTPVRRNIGKLNLFSAEGWNLPLKDPDEETAVKVHHDSDIFSGSQFVTEQHCMSQSHVIAVEREGEGLFAAAHDMNIEWGIVKGISHFSDDSNTSDESWKSFASVMAASVVSNMLNDPVVFKEWPHYEGADAVCLEECQKQLRSLYETSSKVKIIPWDQNSAVDIDEIYTDLSWVKDHRTPRGETQVKLNHYTEIFGRQGRRRAPKRILVYGQPGIGKTVFTKKAAFDWSQQRYSETLGEFDLVLLVRLRDVSNLQDVPSILRASEVLDSNGAISVHNLYDYVCRHQEEVLLILDGYDEYVYSSKNESPVFKIWKKGQLRDCCVVITSREMKAETLRNFSDAQFKIDGFNYQHKEEFARIFLKDDEDVKDFFEYLEEHDLSELAQIPLLLLMLCLLWAKTKREELPKERAHIIAQFVNTLFDHMCEKQSAEESVSAKDYSDELYALGRLAFEALLQGQLYFPVSQLPAGYSSIERLIEVGLFQVLNMASLNPEKGVYFIHKSVQEYLAGNFLKEELTSKKAESTNSLSKLDSVEKIREMIEVLKFAVQLSEEAAREIVIHLGMKSGLKEFKFNNETPSHWDLSEEQEDFIYLCNEYFFDFSAETRKNLFPTFLSSLGGILVISSGKLNVIVEEKLVQTTETPNCIFFRENLYLDDYEHHDDDYTEQDYSNLIILTQQLNAVIVSCAGEKKASEFLSNLTWRRIDEFFLQKEENNTHLYFIADIVKRKLCRGIDFDSGDEDIINCDIIKALISKQETTKKTNMNGDESSEESSSSCCSKRHGLSRVGWIDARLVNSSEVEQLIEIMPFITAPHWIDVWGEPREVYDAEVTESLLRSIQVTHKLKRLTLWRINVTSSPAVEFINTLFQKAPNLEELIMSYNPLLGAGVDSLIKHLSCAPHLKYLVLEGVKMTPQQVMDLTTAVQQHRNITYLESSYHDREGNAEPEHKWPSEEDWKEWYPSLFSHSSSESQPQRQQIPAETRLSIHDSPFPADDQDTVGRTFSASPDPTVEPMLTEASIPTAHGSSHGLVPHVQYSALYTSPDIHTHHHSATSTIFTPGGSLATDSYLISGPGPSTVTQEEPIDKRDTRPSAKDVPSHNPGTAGPVPVPLHSAGNRRRAPLQAPQPQSARPRDPHLGGPMSSVTFLPVPPRNRTRSPLQAPQPQSTSPRDPHLGGPMSSVTHLPVPPRNRKKAPLQAPQPQSTSPRDPHLGGPMSSVTHLTVTPRNRTRSPLQAPQPQSTSPRDPHLGGPMSSVTHLPVTPRNRTRAPPQAPQPQSDPHLGGPMSSVTHLPVPPRNRKKAPLQAPQPQSTSPNISPSKYKPPQTRSAKNPPLNCPSKYKPPGGLVLGNVPRMQSQTKQKW</sequence>
<name>A0ABN8S330_9CNID</name>
<accession>A0ABN8S330</accession>
<feature type="compositionally biased region" description="Polar residues" evidence="3">
    <location>
        <begin position="1464"/>
        <end position="1475"/>
    </location>
</feature>
<dbReference type="Proteomes" id="UP001159405">
    <property type="component" value="Unassembled WGS sequence"/>
</dbReference>
<evidence type="ECO:0000256" key="3">
    <source>
        <dbReference type="SAM" id="MobiDB-lite"/>
    </source>
</evidence>
<dbReference type="Gene3D" id="3.80.10.10">
    <property type="entry name" value="Ribonuclease Inhibitor"/>
    <property type="match status" value="1"/>
</dbReference>
<dbReference type="SUPFAM" id="SSF52540">
    <property type="entry name" value="P-loop containing nucleoside triphosphate hydrolases"/>
    <property type="match status" value="1"/>
</dbReference>
<dbReference type="InterPro" id="IPR035994">
    <property type="entry name" value="Nucleoside_phosphorylase_sf"/>
</dbReference>
<feature type="compositionally biased region" description="Basic and acidic residues" evidence="3">
    <location>
        <begin position="1"/>
        <end position="19"/>
    </location>
</feature>
<keyword evidence="6" id="KW-1185">Reference proteome</keyword>
<dbReference type="Gene3D" id="3.40.50.300">
    <property type="entry name" value="P-loop containing nucleotide triphosphate hydrolases"/>
    <property type="match status" value="1"/>
</dbReference>
<dbReference type="PANTHER" id="PTHR46312:SF2">
    <property type="entry name" value="NUCLEOTIDE-BINDING OLIGOMERIZATION DOMAIN-CONTAINING PROTEIN 2-LIKE"/>
    <property type="match status" value="1"/>
</dbReference>
<gene>
    <name evidence="5" type="ORF">PLOB_00034177</name>
</gene>
<dbReference type="PANTHER" id="PTHR46312">
    <property type="entry name" value="NACHT DOMAIN-CONTAINING PROTEIN"/>
    <property type="match status" value="1"/>
</dbReference>
<evidence type="ECO:0000313" key="6">
    <source>
        <dbReference type="Proteomes" id="UP001159405"/>
    </source>
</evidence>